<dbReference type="STRING" id="228957.SAMN04488008_10132"/>
<dbReference type="SUPFAM" id="SSF103481">
    <property type="entry name" value="Multidrug resistance efflux transporter EmrE"/>
    <property type="match status" value="2"/>
</dbReference>
<proteinExistence type="inferred from homology"/>
<evidence type="ECO:0000259" key="7">
    <source>
        <dbReference type="Pfam" id="PF00892"/>
    </source>
</evidence>
<sequence length="301" mass="32656">MKSKLWLVFAIITTVFWGVWGAFTGLPTENGFPETLVYCVWALTMIPPAIIALKLVNWKLNQDKKSILYGCLIGLLGAGGQMVLFHAVTEGPSYLIFPIISLSPMVTIVLSYTFLKERTGILGTIGIILALLALPLFDYSDGSETTDYGYLWFILAVIVLLAWGLQAYFMKFANESMNAESIFFYMTVTGLALIPIALYMTDFSESINYGADGPLLAAGIQILNSIGALCLVYAFRYGKAMVVSPMTNAGAPLITAVISMIVLGFVPGTFKIIGIVLAVLAAFFLAFDPGDSEIQDEGKSK</sequence>
<feature type="transmembrane region" description="Helical" evidence="6">
    <location>
        <begin position="149"/>
        <end position="170"/>
    </location>
</feature>
<feature type="transmembrane region" description="Helical" evidence="6">
    <location>
        <begin position="120"/>
        <end position="137"/>
    </location>
</feature>
<feature type="transmembrane region" description="Helical" evidence="6">
    <location>
        <begin position="67"/>
        <end position="88"/>
    </location>
</feature>
<feature type="domain" description="EamA" evidence="7">
    <location>
        <begin position="5"/>
        <end position="134"/>
    </location>
</feature>
<feature type="domain" description="EamA" evidence="7">
    <location>
        <begin position="152"/>
        <end position="286"/>
    </location>
</feature>
<evidence type="ECO:0000313" key="9">
    <source>
        <dbReference type="Proteomes" id="UP000198990"/>
    </source>
</evidence>
<dbReference type="RefSeq" id="WP_091618549.1">
    <property type="nucleotide sequence ID" value="NZ_FNZN01000001.1"/>
</dbReference>
<reference evidence="9" key="1">
    <citation type="submission" date="2016-10" db="EMBL/GenBank/DDBJ databases">
        <authorList>
            <person name="Varghese N."/>
            <person name="Submissions S."/>
        </authorList>
    </citation>
    <scope>NUCLEOTIDE SEQUENCE [LARGE SCALE GENOMIC DNA]</scope>
    <source>
        <strain evidence="9">DSM 16471</strain>
    </source>
</reference>
<name>A0A1H7F1N6_9FLAO</name>
<dbReference type="PANTHER" id="PTHR32322:SF2">
    <property type="entry name" value="EAMA DOMAIN-CONTAINING PROTEIN"/>
    <property type="match status" value="1"/>
</dbReference>
<feature type="transmembrane region" description="Helical" evidence="6">
    <location>
        <begin position="182"/>
        <end position="201"/>
    </location>
</feature>
<feature type="transmembrane region" description="Helical" evidence="6">
    <location>
        <begin position="35"/>
        <end position="55"/>
    </location>
</feature>
<evidence type="ECO:0000256" key="6">
    <source>
        <dbReference type="SAM" id="Phobius"/>
    </source>
</evidence>
<dbReference type="InterPro" id="IPR050638">
    <property type="entry name" value="AA-Vitamin_Transporters"/>
</dbReference>
<keyword evidence="5 6" id="KW-0472">Membrane</keyword>
<protein>
    <submittedName>
        <fullName evidence="8">Uncharacterized membrane protein</fullName>
    </submittedName>
</protein>
<evidence type="ECO:0000256" key="3">
    <source>
        <dbReference type="ARBA" id="ARBA00022692"/>
    </source>
</evidence>
<dbReference type="PANTHER" id="PTHR32322">
    <property type="entry name" value="INNER MEMBRANE TRANSPORTER"/>
    <property type="match status" value="1"/>
</dbReference>
<feature type="transmembrane region" description="Helical" evidence="6">
    <location>
        <begin position="5"/>
        <end position="23"/>
    </location>
</feature>
<feature type="transmembrane region" description="Helical" evidence="6">
    <location>
        <begin position="272"/>
        <end position="290"/>
    </location>
</feature>
<keyword evidence="4 6" id="KW-1133">Transmembrane helix</keyword>
<evidence type="ECO:0000256" key="2">
    <source>
        <dbReference type="ARBA" id="ARBA00007362"/>
    </source>
</evidence>
<feature type="transmembrane region" description="Helical" evidence="6">
    <location>
        <begin position="94"/>
        <end position="115"/>
    </location>
</feature>
<evidence type="ECO:0000256" key="5">
    <source>
        <dbReference type="ARBA" id="ARBA00023136"/>
    </source>
</evidence>
<dbReference type="OrthoDB" id="7541381at2"/>
<dbReference type="InterPro" id="IPR037185">
    <property type="entry name" value="EmrE-like"/>
</dbReference>
<dbReference type="EMBL" id="FNZN01000001">
    <property type="protein sequence ID" value="SEK20001.1"/>
    <property type="molecule type" value="Genomic_DNA"/>
</dbReference>
<dbReference type="GO" id="GO:0016020">
    <property type="term" value="C:membrane"/>
    <property type="evidence" value="ECO:0007669"/>
    <property type="project" value="UniProtKB-SubCell"/>
</dbReference>
<keyword evidence="9" id="KW-1185">Reference proteome</keyword>
<gene>
    <name evidence="8" type="ORF">SAMN04488008_10132</name>
</gene>
<comment type="subcellular location">
    <subcellularLocation>
        <location evidence="1">Membrane</location>
        <topology evidence="1">Multi-pass membrane protein</topology>
    </subcellularLocation>
</comment>
<comment type="similarity">
    <text evidence="2">Belongs to the EamA transporter family.</text>
</comment>
<evidence type="ECO:0000256" key="4">
    <source>
        <dbReference type="ARBA" id="ARBA00022989"/>
    </source>
</evidence>
<evidence type="ECO:0000313" key="8">
    <source>
        <dbReference type="EMBL" id="SEK20001.1"/>
    </source>
</evidence>
<accession>A0A1H7F1N6</accession>
<dbReference type="Pfam" id="PF00892">
    <property type="entry name" value="EamA"/>
    <property type="match status" value="2"/>
</dbReference>
<dbReference type="InterPro" id="IPR000620">
    <property type="entry name" value="EamA_dom"/>
</dbReference>
<dbReference type="AlphaFoldDB" id="A0A1H7F1N6"/>
<keyword evidence="3 6" id="KW-0812">Transmembrane</keyword>
<organism evidence="8 9">
    <name type="scientific">Maribacter orientalis</name>
    <dbReference type="NCBI Taxonomy" id="228957"/>
    <lineage>
        <taxon>Bacteria</taxon>
        <taxon>Pseudomonadati</taxon>
        <taxon>Bacteroidota</taxon>
        <taxon>Flavobacteriia</taxon>
        <taxon>Flavobacteriales</taxon>
        <taxon>Flavobacteriaceae</taxon>
        <taxon>Maribacter</taxon>
    </lineage>
</organism>
<evidence type="ECO:0000256" key="1">
    <source>
        <dbReference type="ARBA" id="ARBA00004141"/>
    </source>
</evidence>
<dbReference type="Proteomes" id="UP000198990">
    <property type="component" value="Unassembled WGS sequence"/>
</dbReference>
<feature type="transmembrane region" description="Helical" evidence="6">
    <location>
        <begin position="213"/>
        <end position="235"/>
    </location>
</feature>